<organism evidence="1">
    <name type="scientific">Gaeavirus sp</name>
    <dbReference type="NCBI Taxonomy" id="2487767"/>
    <lineage>
        <taxon>Viruses</taxon>
        <taxon>Varidnaviria</taxon>
        <taxon>Bamfordvirae</taxon>
        <taxon>Nucleocytoviricota</taxon>
        <taxon>Megaviricetes</taxon>
        <taxon>Imitervirales</taxon>
        <taxon>Mimiviridae</taxon>
        <taxon>Klosneuvirinae</taxon>
    </lineage>
</organism>
<accession>A0A3G5A125</accession>
<dbReference type="Gene3D" id="3.80.10.10">
    <property type="entry name" value="Ribonuclease Inhibitor"/>
    <property type="match status" value="1"/>
</dbReference>
<dbReference type="SUPFAM" id="SSF52058">
    <property type="entry name" value="L domain-like"/>
    <property type="match status" value="1"/>
</dbReference>
<protein>
    <recommendedName>
        <fullName evidence="2">Leucine-rich repeat protein</fullName>
    </recommendedName>
</protein>
<sequence>MPTNENKADAIEFLIPDELYTLTKLHELRIVRDNLTIAPQIKNLTNLKYLCLVSNLEDFPIEICELTALNTLELSNNKFIDIPSQ</sequence>
<evidence type="ECO:0000313" key="1">
    <source>
        <dbReference type="EMBL" id="AYV80204.1"/>
    </source>
</evidence>
<dbReference type="InterPro" id="IPR032675">
    <property type="entry name" value="LRR_dom_sf"/>
</dbReference>
<evidence type="ECO:0008006" key="2">
    <source>
        <dbReference type="Google" id="ProtNLM"/>
    </source>
</evidence>
<reference evidence="1" key="1">
    <citation type="submission" date="2018-10" db="EMBL/GenBank/DDBJ databases">
        <title>Hidden diversity of soil giant viruses.</title>
        <authorList>
            <person name="Schulz F."/>
            <person name="Alteio L."/>
            <person name="Goudeau D."/>
            <person name="Ryan E.M."/>
            <person name="Malmstrom R.R."/>
            <person name="Blanchard J."/>
            <person name="Woyke T."/>
        </authorList>
    </citation>
    <scope>NUCLEOTIDE SEQUENCE</scope>
    <source>
        <strain evidence="1">GAV1</strain>
    </source>
</reference>
<dbReference type="EMBL" id="MK072213">
    <property type="protein sequence ID" value="AYV80204.1"/>
    <property type="molecule type" value="Genomic_DNA"/>
</dbReference>
<name>A0A3G5A125_9VIRU</name>
<proteinExistence type="predicted"/>
<gene>
    <name evidence="1" type="ORF">Gaeavirus15_14</name>
</gene>
<feature type="non-terminal residue" evidence="1">
    <location>
        <position position="85"/>
    </location>
</feature>